<gene>
    <name evidence="4" type="ORF">LVP1_g059</name>
</gene>
<protein>
    <submittedName>
        <fullName evidence="4">Deoxynucleoside kinase</fullName>
    </submittedName>
</protein>
<dbReference type="SUPFAM" id="SSF52540">
    <property type="entry name" value="P-loop containing nucleoside triphosphate hydrolases"/>
    <property type="match status" value="1"/>
</dbReference>
<name>A0A1S5RCT3_9CAUD</name>
<evidence type="ECO:0000256" key="1">
    <source>
        <dbReference type="ARBA" id="ARBA00022634"/>
    </source>
</evidence>
<dbReference type="PANTHER" id="PTHR10513">
    <property type="entry name" value="DEOXYNUCLEOSIDE KINASE"/>
    <property type="match status" value="1"/>
</dbReference>
<dbReference type="Proteomes" id="UP000222183">
    <property type="component" value="Segment"/>
</dbReference>
<sequence length="235" mass="27068">MLINIMASFGAGKSSLVKILGGDLNAKEYLEDPYAIPILKDYYSGGKETRKKYGFPLQIAWLDERFSQLREAVVQDRAVMDSNLVADSIVYKVIHDRGETTDQEYFLYLKLLRHMLDSVSAEPKGHYPDLYVFLDISPENEIKSILERNRAMETTDPALIEYYHSINDGFKNWADSYSEAPIVRIDRNKYDFVNSTEDRIVVLDTIEKALVDLGYLTDSEFDEIKNTREKRGVLK</sequence>
<dbReference type="InterPro" id="IPR050566">
    <property type="entry name" value="Deoxyribonucleoside_kinase"/>
</dbReference>
<organism evidence="4 5">
    <name type="scientific">Lactobacillus phage P1</name>
    <dbReference type="NCBI Taxonomy" id="1846168"/>
    <lineage>
        <taxon>Viruses</taxon>
        <taxon>Duplodnaviria</taxon>
        <taxon>Heunggongvirae</taxon>
        <taxon>Uroviricota</taxon>
        <taxon>Caudoviricetes</taxon>
        <taxon>Tybeckvirinae</taxon>
        <taxon>Maenadvirus</taxon>
        <taxon>Maenadvirus P1</taxon>
    </lineage>
</organism>
<dbReference type="GO" id="GO:0005524">
    <property type="term" value="F:ATP binding"/>
    <property type="evidence" value="ECO:0007669"/>
    <property type="project" value="InterPro"/>
</dbReference>
<dbReference type="InterPro" id="IPR031314">
    <property type="entry name" value="DNK_dom"/>
</dbReference>
<dbReference type="InterPro" id="IPR027417">
    <property type="entry name" value="P-loop_NTPase"/>
</dbReference>
<dbReference type="Gene3D" id="3.40.50.300">
    <property type="entry name" value="P-loop containing nucleotide triphosphate hydrolases"/>
    <property type="match status" value="1"/>
</dbReference>
<proteinExistence type="predicted"/>
<evidence type="ECO:0000313" key="5">
    <source>
        <dbReference type="Proteomes" id="UP000222183"/>
    </source>
</evidence>
<dbReference type="PIRSF" id="PIRSF000705">
    <property type="entry name" value="DNK"/>
    <property type="match status" value="1"/>
</dbReference>
<evidence type="ECO:0000313" key="4">
    <source>
        <dbReference type="EMBL" id="ANO57988.1"/>
    </source>
</evidence>
<evidence type="ECO:0000256" key="2">
    <source>
        <dbReference type="PIRSR" id="PIRSR000705-1"/>
    </source>
</evidence>
<keyword evidence="5" id="KW-1185">Reference proteome</keyword>
<feature type="domain" description="Deoxynucleoside kinase" evidence="3">
    <location>
        <begin position="8"/>
        <end position="208"/>
    </location>
</feature>
<dbReference type="InterPro" id="IPR002624">
    <property type="entry name" value="DCK/DGK"/>
</dbReference>
<dbReference type="GO" id="GO:0019136">
    <property type="term" value="F:deoxynucleoside kinase activity"/>
    <property type="evidence" value="ECO:0007669"/>
    <property type="project" value="InterPro"/>
</dbReference>
<keyword evidence="4" id="KW-0808">Transferase</keyword>
<reference evidence="4 5" key="1">
    <citation type="journal article" date="2016" name="J. Dairy Sci.">
        <title>Characterization and adsorption of Lactobacillus virulent phage P1.</title>
        <authorList>
            <person name="Chen X."/>
            <person name="Xi Y."/>
            <person name="Zhang H."/>
            <person name="Wang Z."/>
            <person name="Fan M."/>
            <person name="Liu Y."/>
            <person name="Wu W."/>
        </authorList>
    </citation>
    <scope>NUCLEOTIDE SEQUENCE [LARGE SCALE GENOMIC DNA]</scope>
</reference>
<accession>A0A1S5RCT3</accession>
<evidence type="ECO:0000259" key="3">
    <source>
        <dbReference type="Pfam" id="PF01712"/>
    </source>
</evidence>
<dbReference type="PANTHER" id="PTHR10513:SF35">
    <property type="entry name" value="DEOXYADENOSINE KINASE"/>
    <property type="match status" value="1"/>
</dbReference>
<dbReference type="EMBL" id="KX223815">
    <property type="protein sequence ID" value="ANO57988.1"/>
    <property type="molecule type" value="Genomic_DNA"/>
</dbReference>
<dbReference type="GO" id="GO:0071897">
    <property type="term" value="P:DNA biosynthetic process"/>
    <property type="evidence" value="ECO:0007669"/>
    <property type="project" value="UniProtKB-KW"/>
</dbReference>
<keyword evidence="4" id="KW-0418">Kinase</keyword>
<dbReference type="Pfam" id="PF01712">
    <property type="entry name" value="dNK"/>
    <property type="match status" value="1"/>
</dbReference>
<keyword evidence="1" id="KW-0237">DNA synthesis</keyword>
<feature type="active site" description="Proton acceptor" evidence="2">
    <location>
        <position position="81"/>
    </location>
</feature>